<name>A0ACC0UTG4_9HYPO</name>
<organism evidence="1 2">
    <name type="scientific">Trichothecium roseum</name>
    <dbReference type="NCBI Taxonomy" id="47278"/>
    <lineage>
        <taxon>Eukaryota</taxon>
        <taxon>Fungi</taxon>
        <taxon>Dikarya</taxon>
        <taxon>Ascomycota</taxon>
        <taxon>Pezizomycotina</taxon>
        <taxon>Sordariomycetes</taxon>
        <taxon>Hypocreomycetidae</taxon>
        <taxon>Hypocreales</taxon>
        <taxon>Hypocreales incertae sedis</taxon>
        <taxon>Trichothecium</taxon>
    </lineage>
</organism>
<evidence type="ECO:0000313" key="1">
    <source>
        <dbReference type="EMBL" id="KAI9897373.1"/>
    </source>
</evidence>
<comment type="caution">
    <text evidence="1">The sequence shown here is derived from an EMBL/GenBank/DDBJ whole genome shotgun (WGS) entry which is preliminary data.</text>
</comment>
<dbReference type="EMBL" id="CM047946">
    <property type="protein sequence ID" value="KAI9897373.1"/>
    <property type="molecule type" value="Genomic_DNA"/>
</dbReference>
<keyword evidence="2" id="KW-1185">Reference proteome</keyword>
<accession>A0ACC0UTG4</accession>
<reference evidence="1" key="1">
    <citation type="submission" date="2022-10" db="EMBL/GenBank/DDBJ databases">
        <title>Complete Genome of Trichothecium roseum strain YXFP-22015, a Plant Pathogen Isolated from Citrus.</title>
        <authorList>
            <person name="Wang Y."/>
            <person name="Zhu L."/>
        </authorList>
    </citation>
    <scope>NUCLEOTIDE SEQUENCE</scope>
    <source>
        <strain evidence="1">YXFP-22015</strain>
    </source>
</reference>
<dbReference type="Proteomes" id="UP001163324">
    <property type="component" value="Chromosome 7"/>
</dbReference>
<evidence type="ECO:0000313" key="2">
    <source>
        <dbReference type="Proteomes" id="UP001163324"/>
    </source>
</evidence>
<sequence>MRASQALLAGAALVSSTSAFCIDYNARMYPAENDNAPGVYYSLVLMFDGDDKCSLTLSDQEYHDLLPEDASNGAVYLIEMDCKDGWEADTEIPAGEFVVQSPDEPSPAVGRVDWDGTDGGVGLPVLLSDDGNVCS</sequence>
<proteinExistence type="predicted"/>
<protein>
    <submittedName>
        <fullName evidence="1">Uncharacterized protein</fullName>
    </submittedName>
</protein>
<gene>
    <name evidence="1" type="ORF">N3K66_007229</name>
</gene>